<dbReference type="InterPro" id="IPR006750">
    <property type="entry name" value="YdcZ"/>
</dbReference>
<feature type="transmembrane region" description="Helical" evidence="1">
    <location>
        <begin position="35"/>
        <end position="55"/>
    </location>
</feature>
<dbReference type="PANTHER" id="PTHR34821:SF2">
    <property type="entry name" value="INNER MEMBRANE PROTEIN YDCZ"/>
    <property type="match status" value="1"/>
</dbReference>
<keyword evidence="1" id="KW-0472">Membrane</keyword>
<name>A0A1H9KZ05_9BACT</name>
<dbReference type="PANTHER" id="PTHR34821">
    <property type="entry name" value="INNER MEMBRANE PROTEIN YDCZ"/>
    <property type="match status" value="1"/>
</dbReference>
<dbReference type="Pfam" id="PF04657">
    <property type="entry name" value="DMT_YdcZ"/>
    <property type="match status" value="1"/>
</dbReference>
<dbReference type="AlphaFoldDB" id="A0A1H9KZ05"/>
<accession>A0A1H9KZ05</accession>
<organism evidence="2 3">
    <name type="scientific">Neolewinella agarilytica</name>
    <dbReference type="NCBI Taxonomy" id="478744"/>
    <lineage>
        <taxon>Bacteria</taxon>
        <taxon>Pseudomonadati</taxon>
        <taxon>Bacteroidota</taxon>
        <taxon>Saprospiria</taxon>
        <taxon>Saprospirales</taxon>
        <taxon>Lewinellaceae</taxon>
        <taxon>Neolewinella</taxon>
    </lineage>
</organism>
<dbReference type="EMBL" id="FOFB01000022">
    <property type="protein sequence ID" value="SER04107.1"/>
    <property type="molecule type" value="Genomic_DNA"/>
</dbReference>
<dbReference type="InParanoid" id="A0A1H9KZ05"/>
<proteinExistence type="predicted"/>
<reference evidence="3" key="1">
    <citation type="submission" date="2016-10" db="EMBL/GenBank/DDBJ databases">
        <authorList>
            <person name="Varghese N."/>
            <person name="Submissions S."/>
        </authorList>
    </citation>
    <scope>NUCLEOTIDE SEQUENCE [LARGE SCALE GENOMIC DNA]</scope>
    <source>
        <strain evidence="3">DSM 24740</strain>
    </source>
</reference>
<sequence>MQQVLFFLLAIFAGVMLPIQAGLNSEIGKAVKSPVYGTLISFLVGTLGLLLYMVLTRANWADIKGGFQLPWFYWIGGLLGAVYVAAIIILTPRLGVALTFGITVAAQMIFGVLMDHYGWLGVPEHPINWMRVIGVTMIIGGVALVRAY</sequence>
<evidence type="ECO:0000313" key="2">
    <source>
        <dbReference type="EMBL" id="SER04107.1"/>
    </source>
</evidence>
<gene>
    <name evidence="2" type="ORF">SAMN05444359_12244</name>
</gene>
<keyword evidence="1" id="KW-0812">Transmembrane</keyword>
<dbReference type="Proteomes" id="UP000199021">
    <property type="component" value="Unassembled WGS sequence"/>
</dbReference>
<feature type="transmembrane region" description="Helical" evidence="1">
    <location>
        <begin position="71"/>
        <end position="90"/>
    </location>
</feature>
<keyword evidence="3" id="KW-1185">Reference proteome</keyword>
<keyword evidence="1" id="KW-1133">Transmembrane helix</keyword>
<evidence type="ECO:0000313" key="3">
    <source>
        <dbReference type="Proteomes" id="UP000199021"/>
    </source>
</evidence>
<dbReference type="GO" id="GO:0005886">
    <property type="term" value="C:plasma membrane"/>
    <property type="evidence" value="ECO:0007669"/>
    <property type="project" value="TreeGrafter"/>
</dbReference>
<feature type="transmembrane region" description="Helical" evidence="1">
    <location>
        <begin position="129"/>
        <end position="147"/>
    </location>
</feature>
<dbReference type="OrthoDB" id="9097160at2"/>
<feature type="transmembrane region" description="Helical" evidence="1">
    <location>
        <begin position="96"/>
        <end position="117"/>
    </location>
</feature>
<evidence type="ECO:0000256" key="1">
    <source>
        <dbReference type="SAM" id="Phobius"/>
    </source>
</evidence>
<dbReference type="STRING" id="478744.SAMN05444359_12244"/>
<protein>
    <submittedName>
        <fullName evidence="2">Transporter family-2 protein</fullName>
    </submittedName>
</protein>